<evidence type="ECO:0000313" key="1">
    <source>
        <dbReference type="EMBL" id="CAJ0881460.1"/>
    </source>
</evidence>
<dbReference type="AlphaFoldDB" id="A0AA48RBE5"/>
<gene>
    <name evidence="1" type="ORF">AMST5_03247</name>
</gene>
<sequence length="88" mass="9873">MAPRSMREEMGARIAALAPAAQICAENYLTRDSERPIFSVVIFFAGEIGRMAGAEGETAPETLRQKDRVKKMTLERDAARQRIVHRRA</sequence>
<protein>
    <submittedName>
        <fullName evidence="1">Uncharacterized protein</fullName>
    </submittedName>
</protein>
<reference evidence="1" key="1">
    <citation type="submission" date="2023-07" db="EMBL/GenBank/DDBJ databases">
        <authorList>
            <person name="Pelsma A.J. K."/>
        </authorList>
    </citation>
    <scope>NUCLEOTIDE SEQUENCE</scope>
</reference>
<name>A0AA48RBE5_9ZZZZ</name>
<accession>A0AA48RBE5</accession>
<proteinExistence type="predicted"/>
<organism evidence="1">
    <name type="scientific">freshwater sediment metagenome</name>
    <dbReference type="NCBI Taxonomy" id="556182"/>
    <lineage>
        <taxon>unclassified sequences</taxon>
        <taxon>metagenomes</taxon>
        <taxon>ecological metagenomes</taxon>
    </lineage>
</organism>
<dbReference type="EMBL" id="OY288114">
    <property type="protein sequence ID" value="CAJ0881460.1"/>
    <property type="molecule type" value="Genomic_DNA"/>
</dbReference>